<dbReference type="PANTHER" id="PTHR43080">
    <property type="entry name" value="CBS DOMAIN-CONTAINING PROTEIN CBSX3, MITOCHONDRIAL"/>
    <property type="match status" value="1"/>
</dbReference>
<name>A0A1H0SBX2_9ACTN</name>
<dbReference type="InterPro" id="IPR000644">
    <property type="entry name" value="CBS_dom"/>
</dbReference>
<evidence type="ECO:0000313" key="6">
    <source>
        <dbReference type="Proteomes" id="UP000198741"/>
    </source>
</evidence>
<organism evidence="5 6">
    <name type="scientific">Nakamurella panacisegetis</name>
    <dbReference type="NCBI Taxonomy" id="1090615"/>
    <lineage>
        <taxon>Bacteria</taxon>
        <taxon>Bacillati</taxon>
        <taxon>Actinomycetota</taxon>
        <taxon>Actinomycetes</taxon>
        <taxon>Nakamurellales</taxon>
        <taxon>Nakamurellaceae</taxon>
        <taxon>Nakamurella</taxon>
    </lineage>
</organism>
<dbReference type="SMART" id="SM00116">
    <property type="entry name" value="CBS"/>
    <property type="match status" value="2"/>
</dbReference>
<dbReference type="RefSeq" id="WP_090479513.1">
    <property type="nucleotide sequence ID" value="NZ_LT629710.1"/>
</dbReference>
<dbReference type="AlphaFoldDB" id="A0A1H0SBX2"/>
<dbReference type="Proteomes" id="UP000198741">
    <property type="component" value="Chromosome I"/>
</dbReference>
<evidence type="ECO:0000259" key="4">
    <source>
        <dbReference type="PROSITE" id="PS51371"/>
    </source>
</evidence>
<dbReference type="InterPro" id="IPR051257">
    <property type="entry name" value="Diverse_CBS-Domain"/>
</dbReference>
<accession>A0A1H0SBX2</accession>
<dbReference type="PANTHER" id="PTHR43080:SF2">
    <property type="entry name" value="CBS DOMAIN-CONTAINING PROTEIN"/>
    <property type="match status" value="1"/>
</dbReference>
<sequence>MRAREIMSSPVVSVPPDMPVTQASDLLAQRGFTALPVVDEDGRLIGLVTEADLIRDRVAPDPRIHGFASPATGGGRASTVADVMTTSVESFTPGADVADIARTMLDERVRCFPIVDGNAVVGVITRRDLLRSAVSHSDLELERDVTKALAALDDSDRWQVTVQGGVAQVDDVEDGPDSARDDDRARSTAAGVPGIVAATMRHRPPDRT</sequence>
<dbReference type="OrthoDB" id="2111978at2"/>
<keyword evidence="1 2" id="KW-0129">CBS domain</keyword>
<proteinExistence type="predicted"/>
<evidence type="ECO:0000256" key="1">
    <source>
        <dbReference type="ARBA" id="ARBA00023122"/>
    </source>
</evidence>
<feature type="domain" description="CBS" evidence="4">
    <location>
        <begin position="84"/>
        <end position="139"/>
    </location>
</feature>
<dbReference type="EMBL" id="LT629710">
    <property type="protein sequence ID" value="SDP39009.1"/>
    <property type="molecule type" value="Genomic_DNA"/>
</dbReference>
<protein>
    <submittedName>
        <fullName evidence="5">CBS domain-containing protein</fullName>
    </submittedName>
</protein>
<feature type="compositionally biased region" description="Basic and acidic residues" evidence="3">
    <location>
        <begin position="177"/>
        <end position="186"/>
    </location>
</feature>
<evidence type="ECO:0000313" key="5">
    <source>
        <dbReference type="EMBL" id="SDP39009.1"/>
    </source>
</evidence>
<feature type="domain" description="CBS" evidence="4">
    <location>
        <begin position="7"/>
        <end position="63"/>
    </location>
</feature>
<dbReference type="STRING" id="1090615.SAMN04515671_4007"/>
<evidence type="ECO:0000256" key="3">
    <source>
        <dbReference type="SAM" id="MobiDB-lite"/>
    </source>
</evidence>
<dbReference type="PROSITE" id="PS51371">
    <property type="entry name" value="CBS"/>
    <property type="match status" value="2"/>
</dbReference>
<keyword evidence="6" id="KW-1185">Reference proteome</keyword>
<dbReference type="SUPFAM" id="SSF54631">
    <property type="entry name" value="CBS-domain pair"/>
    <property type="match status" value="1"/>
</dbReference>
<dbReference type="InterPro" id="IPR046342">
    <property type="entry name" value="CBS_dom_sf"/>
</dbReference>
<dbReference type="Gene3D" id="3.10.580.10">
    <property type="entry name" value="CBS-domain"/>
    <property type="match status" value="1"/>
</dbReference>
<evidence type="ECO:0000256" key="2">
    <source>
        <dbReference type="PROSITE-ProRule" id="PRU00703"/>
    </source>
</evidence>
<feature type="region of interest" description="Disordered" evidence="3">
    <location>
        <begin position="169"/>
        <end position="208"/>
    </location>
</feature>
<dbReference type="Pfam" id="PF00571">
    <property type="entry name" value="CBS"/>
    <property type="match status" value="2"/>
</dbReference>
<gene>
    <name evidence="5" type="ORF">SAMN04515671_4007</name>
</gene>
<dbReference type="CDD" id="cd04586">
    <property type="entry name" value="CBS_pair_BON_assoc"/>
    <property type="match status" value="1"/>
</dbReference>
<reference evidence="5 6" key="1">
    <citation type="submission" date="2016-10" db="EMBL/GenBank/DDBJ databases">
        <authorList>
            <person name="de Groot N.N."/>
        </authorList>
    </citation>
    <scope>NUCLEOTIDE SEQUENCE [LARGE SCALE GENOMIC DNA]</scope>
    <source>
        <strain evidence="6">P4-7,KCTC 19426,CECT 7604</strain>
    </source>
</reference>